<dbReference type="STRING" id="109895.A0A507EE64"/>
<feature type="compositionally biased region" description="Low complexity" evidence="1">
    <location>
        <begin position="1375"/>
        <end position="1393"/>
    </location>
</feature>
<dbReference type="PANTHER" id="PTHR47263:SF1">
    <property type="entry name" value="C2 DOMAIN PROTEIN (AFU_ORTHOLOGUE AFUA_7G02350)"/>
    <property type="match status" value="1"/>
</dbReference>
<dbReference type="Gene3D" id="2.60.40.150">
    <property type="entry name" value="C2 domain"/>
    <property type="match status" value="2"/>
</dbReference>
<sequence length="1751" mass="195998">MADPRYRKEPPRILQRNADGFFETPTPNNSTSTSVDAIPSRATQVSRSATTASAGSGTGSSARQRSKSRNRPSPTGSSSNSAYGPSSRSGGSSGQSRRPSEDAYDGDRYRRPSGDAGSNSAYDDRRRPSNDSPSSSTRSSPPMKRDRDRRPSLGTDQPMPPPRQNTAFMRSTSGPNMNTITDSQRSLTTKAASSSSMRSATKDEFVGILPARIREGSAGRDKGDPSDRDRVRERQGSERRTDRGDPDISRSRTQRDGVPERSVQRQPSDRDRDPPSRLMSSRRTEPEGNPASAASSGAQSASFDDMLKALEDLHVKTAANPPRSTLMSPMSPANRSSDRLAPADRPASGRTSREYDRMTASLDQLIGNGSSTSSTPTTTTMDLDAERREREKERERARLRDRDRDRNGRDDPRSSERPRDPVRSPDAGELTRERTTTRDAARDREAAREQARERARVQRDGGAKAASVTNRSAAGAATDPVATAKDAQEAATDEAADRHDAREVQRKRKEQERIDAERRDADLRENEMIAKARQRETAADRQRESARNHDREARADESIIVPDYVNGLMMTLRSDRDAYPVPDDFYTPDGYAIWEDCIRLSFSEVLCELLKARFIDKRKREKESSSRSQQPSSKDEKPVQLYFKIVEARDLIAKEGRSRSPYCTIEHGNIPDDGTEEARKADKERKEKQVMQTETINNTTNPQWNQHVNITVNSMKDKVMVTVYDKAKEQFLGRVKIAFGEIVPTAARDGTLRKWYRLNGVGKKEKDKYVGGEMLIEVAIKDGGSAFAASQSSSSSISAREPIDPLAALQGALTTTNVDFRSMYKVLLRSCLVLDMNMLGKAINERTEELLSDESASLLLIIGRKWRLSEAFMAMSLLELLFERYKQYEIPQGALLRAYERVKSNLKQPGWLSRDEKPALVNLLSQMDTYYRTQISKYKEFFPKNTPKDALETTIMMLRMICKEAVYREAKSDLQPSFRDEFRSLLTEAAIARYQKLSELSQPLDDSDVEGVIEGVLKLAELVTEEIDLDAKYFRAPFLKELDIVRLTSEQYLKYFVLTLESNTEIISSEVAVTSASRSVFDLYRRVKVMDERYAKMVPGLKRMSLNAGFNVERWFSPFVFRWLNHLSSRTVEWVNNAVKADLFEPVQGAESVERGGAGFSSSVTDLFSAVYQELEFIKGLEWSDPVQSAGFMQGFAKSVSKAIEQYCDAIALGEIKAAPEASGTSWQGLLATATASVGKSVSNGPRDIANESCVKLCNIEYAMTKLDDMYRVMNVQELNRVLRRHRAALADSPPGSRNTSRDNLTPDDVDDTYVKGAFKIQLSYAENLKPCNKNGLANPYIIVRVPDGTVVPIAAEPVATSRLSNTTNTITALSPSGKRSSTGSGSTPAAGPTVLNGIHCELARSRVISDTINPTWDETFEVILPPVTKIEVAVLSKNLLTADEIAGKATVDLSRGTRLRRKLGDHQTHDVYVEMEPQGRVLVRLTMEGADEDVDFWFRRSKERLGRMRDDFVRALTARIIPYPREEIVRVVIKKHEAAPLPAKSFFSSLTNSTQYSNETAAGDSIDTPISDSDADVLLDPLSEYLNKNLATLDVYLSEKMSQEVIRRCWDEIVAVIEHTLIPPLYGPIESTRRVLNTRQASMAAATLRLLKQFFHADGNGVSNRLLESRRFQLVKELVDPATYHADIPRLQQDYERELLKGRDREMILRLVRVKVEKPDPAAPLDASQVEEGRAWIEKQLARRREVVRR</sequence>
<dbReference type="InterPro" id="IPR014772">
    <property type="entry name" value="Munc13_dom-2"/>
</dbReference>
<dbReference type="InterPro" id="IPR052811">
    <property type="entry name" value="Glucose_resp_signaling"/>
</dbReference>
<dbReference type="InterPro" id="IPR035892">
    <property type="entry name" value="C2_domain_sf"/>
</dbReference>
<dbReference type="Gene3D" id="1.10.357.50">
    <property type="match status" value="1"/>
</dbReference>
<dbReference type="InterPro" id="IPR000008">
    <property type="entry name" value="C2_dom"/>
</dbReference>
<gene>
    <name evidence="5" type="ORF">PhCBS80983_g00894</name>
</gene>
<feature type="compositionally biased region" description="Basic and acidic residues" evidence="1">
    <location>
        <begin position="495"/>
        <end position="555"/>
    </location>
</feature>
<evidence type="ECO:0000256" key="1">
    <source>
        <dbReference type="SAM" id="MobiDB-lite"/>
    </source>
</evidence>
<feature type="compositionally biased region" description="Low complexity" evidence="1">
    <location>
        <begin position="130"/>
        <end position="142"/>
    </location>
</feature>
<dbReference type="InterPro" id="IPR014770">
    <property type="entry name" value="Munc13_1"/>
</dbReference>
<feature type="region of interest" description="Disordered" evidence="1">
    <location>
        <begin position="662"/>
        <end position="688"/>
    </location>
</feature>
<dbReference type="CDD" id="cd00030">
    <property type="entry name" value="C2"/>
    <property type="match status" value="1"/>
</dbReference>
<dbReference type="Gene3D" id="1.20.58.1100">
    <property type="match status" value="1"/>
</dbReference>
<feature type="compositionally biased region" description="Low complexity" evidence="1">
    <location>
        <begin position="291"/>
        <end position="302"/>
    </location>
</feature>
<evidence type="ECO:0000259" key="3">
    <source>
        <dbReference type="PROSITE" id="PS51258"/>
    </source>
</evidence>
<reference evidence="5 6" key="1">
    <citation type="journal article" date="2019" name="Sci. Rep.">
        <title>Comparative genomics of chytrid fungi reveal insights into the obligate biotrophic and pathogenic lifestyle of Synchytrium endobioticum.</title>
        <authorList>
            <person name="van de Vossenberg B.T.L.H."/>
            <person name="Warris S."/>
            <person name="Nguyen H.D.T."/>
            <person name="van Gent-Pelzer M.P.E."/>
            <person name="Joly D.L."/>
            <person name="van de Geest H.C."/>
            <person name="Bonants P.J.M."/>
            <person name="Smith D.S."/>
            <person name="Levesque C.A."/>
            <person name="van der Lee T.A.J."/>
        </authorList>
    </citation>
    <scope>NUCLEOTIDE SEQUENCE [LARGE SCALE GENOMIC DNA]</scope>
    <source>
        <strain evidence="5 6">CBS 809.83</strain>
    </source>
</reference>
<feature type="compositionally biased region" description="Basic and acidic residues" evidence="1">
    <location>
        <begin position="384"/>
        <end position="423"/>
    </location>
</feature>
<evidence type="ECO:0000313" key="5">
    <source>
        <dbReference type="EMBL" id="TPX61677.1"/>
    </source>
</evidence>
<evidence type="ECO:0000313" key="6">
    <source>
        <dbReference type="Proteomes" id="UP000318582"/>
    </source>
</evidence>
<accession>A0A507EE64</accession>
<dbReference type="Pfam" id="PF00168">
    <property type="entry name" value="C2"/>
    <property type="match status" value="2"/>
</dbReference>
<feature type="compositionally biased region" description="Basic and acidic residues" evidence="1">
    <location>
        <begin position="305"/>
        <end position="315"/>
    </location>
</feature>
<feature type="domain" description="MHD1" evidence="3">
    <location>
        <begin position="1081"/>
        <end position="1211"/>
    </location>
</feature>
<feature type="compositionally biased region" description="Basic and acidic residues" evidence="1">
    <location>
        <begin position="1"/>
        <end position="11"/>
    </location>
</feature>
<evidence type="ECO:0000259" key="4">
    <source>
        <dbReference type="PROSITE" id="PS51259"/>
    </source>
</evidence>
<dbReference type="Proteomes" id="UP000318582">
    <property type="component" value="Unassembled WGS sequence"/>
</dbReference>
<feature type="compositionally biased region" description="Low complexity" evidence="1">
    <location>
        <begin position="46"/>
        <end position="63"/>
    </location>
</feature>
<feature type="region of interest" description="Disordered" evidence="1">
    <location>
        <begin position="1"/>
        <end position="555"/>
    </location>
</feature>
<feature type="domain" description="C2" evidence="2">
    <location>
        <begin position="621"/>
        <end position="756"/>
    </location>
</feature>
<evidence type="ECO:0000259" key="2">
    <source>
        <dbReference type="PROSITE" id="PS50004"/>
    </source>
</evidence>
<dbReference type="EMBL" id="QEAQ01000006">
    <property type="protein sequence ID" value="TPX61677.1"/>
    <property type="molecule type" value="Genomic_DNA"/>
</dbReference>
<dbReference type="InterPro" id="IPR010439">
    <property type="entry name" value="MUN_dom"/>
</dbReference>
<dbReference type="PROSITE" id="PS51258">
    <property type="entry name" value="MHD1"/>
    <property type="match status" value="1"/>
</dbReference>
<feature type="compositionally biased region" description="Low complexity" evidence="1">
    <location>
        <begin position="473"/>
        <end position="485"/>
    </location>
</feature>
<dbReference type="SMART" id="SM00239">
    <property type="entry name" value="C2"/>
    <property type="match status" value="2"/>
</dbReference>
<feature type="region of interest" description="Disordered" evidence="1">
    <location>
        <begin position="618"/>
        <end position="637"/>
    </location>
</feature>
<feature type="compositionally biased region" description="Low complexity" evidence="1">
    <location>
        <begin position="370"/>
        <end position="382"/>
    </location>
</feature>
<feature type="domain" description="MHD2" evidence="4">
    <location>
        <begin position="1577"/>
        <end position="1694"/>
    </location>
</feature>
<name>A0A507EE64_9FUNG</name>
<protein>
    <submittedName>
        <fullName evidence="5">Uncharacterized protein</fullName>
    </submittedName>
</protein>
<comment type="caution">
    <text evidence="5">The sequence shown here is derived from an EMBL/GenBank/DDBJ whole genome shotgun (WGS) entry which is preliminary data.</text>
</comment>
<feature type="domain" description="C2" evidence="2">
    <location>
        <begin position="1297"/>
        <end position="1467"/>
    </location>
</feature>
<keyword evidence="6" id="KW-1185">Reference proteome</keyword>
<organism evidence="5 6">
    <name type="scientific">Powellomyces hirtus</name>
    <dbReference type="NCBI Taxonomy" id="109895"/>
    <lineage>
        <taxon>Eukaryota</taxon>
        <taxon>Fungi</taxon>
        <taxon>Fungi incertae sedis</taxon>
        <taxon>Chytridiomycota</taxon>
        <taxon>Chytridiomycota incertae sedis</taxon>
        <taxon>Chytridiomycetes</taxon>
        <taxon>Spizellomycetales</taxon>
        <taxon>Powellomycetaceae</taxon>
        <taxon>Powellomyces</taxon>
    </lineage>
</organism>
<dbReference type="PROSITE" id="PS51259">
    <property type="entry name" value="MHD2"/>
    <property type="match status" value="1"/>
</dbReference>
<feature type="compositionally biased region" description="Polar residues" evidence="1">
    <location>
        <begin position="164"/>
        <end position="199"/>
    </location>
</feature>
<dbReference type="Pfam" id="PF06292">
    <property type="entry name" value="MUN"/>
    <property type="match status" value="1"/>
</dbReference>
<feature type="region of interest" description="Disordered" evidence="1">
    <location>
        <begin position="1370"/>
        <end position="1393"/>
    </location>
</feature>
<dbReference type="PANTHER" id="PTHR47263">
    <property type="entry name" value="ADENYLATE CYCLASE ACTIVATION PROTEIN GIT1"/>
    <property type="match status" value="1"/>
</dbReference>
<feature type="compositionally biased region" description="Low complexity" evidence="1">
    <location>
        <begin position="24"/>
        <end position="34"/>
    </location>
</feature>
<feature type="compositionally biased region" description="Basic and acidic residues" evidence="1">
    <location>
        <begin position="429"/>
        <end position="462"/>
    </location>
</feature>
<feature type="compositionally biased region" description="Low complexity" evidence="1">
    <location>
        <begin position="76"/>
        <end position="97"/>
    </location>
</feature>
<feature type="region of interest" description="Disordered" evidence="1">
    <location>
        <begin position="1288"/>
        <end position="1309"/>
    </location>
</feature>
<dbReference type="PROSITE" id="PS50004">
    <property type="entry name" value="C2"/>
    <property type="match status" value="2"/>
</dbReference>
<proteinExistence type="predicted"/>
<feature type="compositionally biased region" description="Basic and acidic residues" evidence="1">
    <location>
        <begin position="98"/>
        <end position="113"/>
    </location>
</feature>
<dbReference type="SUPFAM" id="SSF49562">
    <property type="entry name" value="C2 domain (Calcium/lipid-binding domain, CaLB)"/>
    <property type="match status" value="2"/>
</dbReference>
<feature type="compositionally biased region" description="Basic and acidic residues" evidence="1">
    <location>
        <begin position="212"/>
        <end position="275"/>
    </location>
</feature>
<feature type="compositionally biased region" description="Basic and acidic residues" evidence="1">
    <location>
        <begin position="676"/>
        <end position="688"/>
    </location>
</feature>
<feature type="compositionally biased region" description="Polar residues" evidence="1">
    <location>
        <begin position="322"/>
        <end position="335"/>
    </location>
</feature>